<dbReference type="STRING" id="933059.SAMN04488103_12010"/>
<evidence type="ECO:0000313" key="2">
    <source>
        <dbReference type="EMBL" id="SEO29766.1"/>
    </source>
</evidence>
<accession>A0A1H8NJM9</accession>
<dbReference type="InterPro" id="IPR014982">
    <property type="entry name" value="GSCFA"/>
</dbReference>
<dbReference type="Pfam" id="PF08885">
    <property type="entry name" value="GSCFA"/>
    <property type="match status" value="1"/>
</dbReference>
<name>A0A1H8NJM9_9RHOB</name>
<evidence type="ECO:0000313" key="3">
    <source>
        <dbReference type="Proteomes" id="UP000198761"/>
    </source>
</evidence>
<dbReference type="AlphaFoldDB" id="A0A1H8NJM9"/>
<organism evidence="2 3">
    <name type="scientific">Gemmobacter aquatilis</name>
    <dbReference type="NCBI Taxonomy" id="933059"/>
    <lineage>
        <taxon>Bacteria</taxon>
        <taxon>Pseudomonadati</taxon>
        <taxon>Pseudomonadota</taxon>
        <taxon>Alphaproteobacteria</taxon>
        <taxon>Rhodobacterales</taxon>
        <taxon>Paracoccaceae</taxon>
        <taxon>Gemmobacter</taxon>
    </lineage>
</organism>
<dbReference type="RefSeq" id="WP_091303682.1">
    <property type="nucleotide sequence ID" value="NZ_FOCE01000020.1"/>
</dbReference>
<evidence type="ECO:0000259" key="1">
    <source>
        <dbReference type="Pfam" id="PF08885"/>
    </source>
</evidence>
<protein>
    <submittedName>
        <fullName evidence="2">GSCFA family protein</fullName>
    </submittedName>
</protein>
<feature type="domain" description="GSCFA" evidence="1">
    <location>
        <begin position="46"/>
        <end position="313"/>
    </location>
</feature>
<proteinExistence type="predicted"/>
<gene>
    <name evidence="2" type="ORF">SAMN04488103_12010</name>
</gene>
<keyword evidence="3" id="KW-1185">Reference proteome</keyword>
<dbReference type="OrthoDB" id="369216at2"/>
<sequence>MKTSTKHPYAGLPDSNFWRKAVSAVERFHFDPVTDVRFTIGKTDQVSTAGSCFAQHISSRLQSIGFNYQIVEQGADFDAVERRERNYGVFSARYGNLYSARQLLQLAQEAFGERTPADKAWKRGNVWVDPLRPNIEPNGFPTPEAVQEERQRHLSYVRQMLATTDIFVFTLGLTEAWRAKSDGTVFPLAPGVSGGSYDPEQHEFVNFSAREVTEDMASFIELLRRKNPKAKILLTVSPVPLIATYEPRHVMCSTVLSKSVLRVAADELYRTYNHVDYFPSFEIITGNYNHGYYWEADLREVNSIGVGHAMSCFLKHYAKKIDGSAQKPTAALHLPSASAAIRDIVCDEEAIVRGL</sequence>
<dbReference type="Proteomes" id="UP000198761">
    <property type="component" value="Unassembled WGS sequence"/>
</dbReference>
<reference evidence="2 3" key="1">
    <citation type="submission" date="2016-10" db="EMBL/GenBank/DDBJ databases">
        <authorList>
            <person name="de Groot N.N."/>
        </authorList>
    </citation>
    <scope>NUCLEOTIDE SEQUENCE [LARGE SCALE GENOMIC DNA]</scope>
    <source>
        <strain evidence="2 3">DSM 3857</strain>
    </source>
</reference>
<dbReference type="EMBL" id="FOCE01000020">
    <property type="protein sequence ID" value="SEO29766.1"/>
    <property type="molecule type" value="Genomic_DNA"/>
</dbReference>